<gene>
    <name evidence="9" type="primary">LOC111015710</name>
</gene>
<accession>A0A6J1CZR8</accession>
<evidence type="ECO:0000259" key="7">
    <source>
        <dbReference type="SMART" id="SM00353"/>
    </source>
</evidence>
<keyword evidence="4" id="KW-0539">Nucleus</keyword>
<dbReference type="RefSeq" id="XP_022146507.1">
    <property type="nucleotide sequence ID" value="XM_022290815.1"/>
</dbReference>
<evidence type="ECO:0000256" key="5">
    <source>
        <dbReference type="SAM" id="Coils"/>
    </source>
</evidence>
<feature type="domain" description="BHLH" evidence="7">
    <location>
        <begin position="41"/>
        <end position="84"/>
    </location>
</feature>
<dbReference type="InterPro" id="IPR011598">
    <property type="entry name" value="bHLH_dom"/>
</dbReference>
<keyword evidence="5" id="KW-0175">Coiled coil</keyword>
<dbReference type="SUPFAM" id="SSF47459">
    <property type="entry name" value="HLH, helix-loop-helix DNA-binding domain"/>
    <property type="match status" value="1"/>
</dbReference>
<dbReference type="OrthoDB" id="690068at2759"/>
<dbReference type="GeneID" id="111015710"/>
<comment type="subcellular location">
    <subcellularLocation>
        <location evidence="1">Nucleus</location>
    </subcellularLocation>
</comment>
<sequence>MAFVGFQPDELRMIEEESGSSSIKGQRRSTDESAKYKSKNLHAERRRRQKLSDRLLLLRATMNKATIIEDAITYIQQLQQKVDILKDQLVELEASSEKNIWPTPRDIEAPINIKRSYIQADVRVTQIDEQKLWVKILFEKQKGAFTKLIQGLDSFGFELIDISVTTVKGAVLVTTIIN</sequence>
<dbReference type="InterPro" id="IPR051358">
    <property type="entry name" value="TF_AMS/ICE1/BHLH6-like"/>
</dbReference>
<dbReference type="Gene3D" id="4.10.280.10">
    <property type="entry name" value="Helix-loop-helix DNA-binding domain"/>
    <property type="match status" value="1"/>
</dbReference>
<keyword evidence="2" id="KW-0805">Transcription regulation</keyword>
<feature type="coiled-coil region" evidence="5">
    <location>
        <begin position="68"/>
        <end position="95"/>
    </location>
</feature>
<dbReference type="GO" id="GO:0043565">
    <property type="term" value="F:sequence-specific DNA binding"/>
    <property type="evidence" value="ECO:0007669"/>
    <property type="project" value="TreeGrafter"/>
</dbReference>
<keyword evidence="8" id="KW-1185">Reference proteome</keyword>
<evidence type="ECO:0000256" key="4">
    <source>
        <dbReference type="ARBA" id="ARBA00023242"/>
    </source>
</evidence>
<evidence type="ECO:0000256" key="3">
    <source>
        <dbReference type="ARBA" id="ARBA00023163"/>
    </source>
</evidence>
<dbReference type="GO" id="GO:0003700">
    <property type="term" value="F:DNA-binding transcription factor activity"/>
    <property type="evidence" value="ECO:0007669"/>
    <property type="project" value="TreeGrafter"/>
</dbReference>
<dbReference type="GO" id="GO:0005634">
    <property type="term" value="C:nucleus"/>
    <property type="evidence" value="ECO:0007669"/>
    <property type="project" value="UniProtKB-SubCell"/>
</dbReference>
<dbReference type="AlphaFoldDB" id="A0A6J1CZR8"/>
<evidence type="ECO:0000256" key="1">
    <source>
        <dbReference type="ARBA" id="ARBA00004123"/>
    </source>
</evidence>
<dbReference type="GO" id="GO:0046983">
    <property type="term" value="F:protein dimerization activity"/>
    <property type="evidence" value="ECO:0007669"/>
    <property type="project" value="InterPro"/>
</dbReference>
<dbReference type="SMART" id="SM00353">
    <property type="entry name" value="HLH"/>
    <property type="match status" value="1"/>
</dbReference>
<name>A0A6J1CZR8_MOMCH</name>
<evidence type="ECO:0000313" key="8">
    <source>
        <dbReference type="Proteomes" id="UP000504603"/>
    </source>
</evidence>
<dbReference type="KEGG" id="mcha:111015710"/>
<evidence type="ECO:0000313" key="9">
    <source>
        <dbReference type="RefSeq" id="XP_022146507.1"/>
    </source>
</evidence>
<dbReference type="Proteomes" id="UP000504603">
    <property type="component" value="Unplaced"/>
</dbReference>
<dbReference type="PANTHER" id="PTHR31945">
    <property type="entry name" value="TRANSCRIPTION FACTOR SCREAM2-RELATED"/>
    <property type="match status" value="1"/>
</dbReference>
<reference evidence="9" key="1">
    <citation type="submission" date="2025-08" db="UniProtKB">
        <authorList>
            <consortium name="RefSeq"/>
        </authorList>
    </citation>
    <scope>IDENTIFICATION</scope>
    <source>
        <strain evidence="9">OHB3-1</strain>
    </source>
</reference>
<evidence type="ECO:0000256" key="6">
    <source>
        <dbReference type="SAM" id="MobiDB-lite"/>
    </source>
</evidence>
<keyword evidence="3" id="KW-0804">Transcription</keyword>
<dbReference type="InterPro" id="IPR036638">
    <property type="entry name" value="HLH_DNA-bd_sf"/>
</dbReference>
<feature type="compositionally biased region" description="Basic residues" evidence="6">
    <location>
        <begin position="36"/>
        <end position="47"/>
    </location>
</feature>
<organism evidence="8 9">
    <name type="scientific">Momordica charantia</name>
    <name type="common">Bitter gourd</name>
    <name type="synonym">Balsam pear</name>
    <dbReference type="NCBI Taxonomy" id="3673"/>
    <lineage>
        <taxon>Eukaryota</taxon>
        <taxon>Viridiplantae</taxon>
        <taxon>Streptophyta</taxon>
        <taxon>Embryophyta</taxon>
        <taxon>Tracheophyta</taxon>
        <taxon>Spermatophyta</taxon>
        <taxon>Magnoliopsida</taxon>
        <taxon>eudicotyledons</taxon>
        <taxon>Gunneridae</taxon>
        <taxon>Pentapetalae</taxon>
        <taxon>rosids</taxon>
        <taxon>fabids</taxon>
        <taxon>Cucurbitales</taxon>
        <taxon>Cucurbitaceae</taxon>
        <taxon>Momordiceae</taxon>
        <taxon>Momordica</taxon>
    </lineage>
</organism>
<protein>
    <submittedName>
        <fullName evidence="9">Transcription factor DYT1</fullName>
    </submittedName>
</protein>
<dbReference type="PANTHER" id="PTHR31945:SF20">
    <property type="entry name" value="TRANSCRIPTION FACTOR DYT1"/>
    <property type="match status" value="1"/>
</dbReference>
<proteinExistence type="predicted"/>
<feature type="non-terminal residue" evidence="9">
    <location>
        <position position="178"/>
    </location>
</feature>
<evidence type="ECO:0000256" key="2">
    <source>
        <dbReference type="ARBA" id="ARBA00023015"/>
    </source>
</evidence>
<feature type="region of interest" description="Disordered" evidence="6">
    <location>
        <begin position="15"/>
        <end position="47"/>
    </location>
</feature>